<name>A0A1H0DUF0_ALLAB</name>
<dbReference type="EMBL" id="LT629701">
    <property type="protein sequence ID" value="SDN73663.1"/>
    <property type="molecule type" value="Genomic_DNA"/>
</dbReference>
<sequence>MRSWLWSSPRRAVEVSPAQVAATGAAAGSNWGGDPIDLGDRGWRPAGTSGRAVPPWTHERARTYSVAAYRANPMARAIIDTYTSFCVGDTGVTTQVTNPEVARVVEEFWTDPRNRVAAIQDGLLRDNLLMGETLLELMQGAQSGVLRFCPHDPTTISDVVLERGNPLWPDIVVYGTGSDRTYKRVARVNDETSLREGDAMFWAPQKALITDTRGMPFLGPVLDWLSNYDQILSNLIDRTALARYMVWDVTVNGGQKEVDQFVEARGGLHVPPSGSVEVHNDAVTWQAKNVQTGAYEDTTAARSVLTLVAGGTGLAKTWLAEPEDANRATSLTMAEPVRRRVQGVQRVWLDYQTELVRFAVDRAVAARRLPAKVKASDPKKKTTFEIPASQAVIVTGPEVAAADAQITAQVLLNLSTGLEKLVEIQALSREGARIAARKAWEDYVGVPYSADLDSPEADRDDLATHIDAEAAKSDKSEKSPRLQAVNT</sequence>
<dbReference type="RefSeq" id="WP_063766654.1">
    <property type="nucleotide sequence ID" value="NZ_JOEF01000022.1"/>
</dbReference>
<protein>
    <recommendedName>
        <fullName evidence="4">Phage portal protein, SPP1 Gp6-like</fullName>
    </recommendedName>
</protein>
<feature type="region of interest" description="Disordered" evidence="1">
    <location>
        <begin position="468"/>
        <end position="487"/>
    </location>
</feature>
<evidence type="ECO:0000313" key="3">
    <source>
        <dbReference type="Proteomes" id="UP000183376"/>
    </source>
</evidence>
<dbReference type="eggNOG" id="COG5511">
    <property type="taxonomic scope" value="Bacteria"/>
</dbReference>
<evidence type="ECO:0000313" key="2">
    <source>
        <dbReference type="EMBL" id="SDN73663.1"/>
    </source>
</evidence>
<keyword evidence="3" id="KW-1185">Reference proteome</keyword>
<dbReference type="Proteomes" id="UP000183376">
    <property type="component" value="Chromosome I"/>
</dbReference>
<proteinExistence type="predicted"/>
<organism evidence="2 3">
    <name type="scientific">Allokutzneria albata</name>
    <name type="common">Kibdelosporangium albatum</name>
    <dbReference type="NCBI Taxonomy" id="211114"/>
    <lineage>
        <taxon>Bacteria</taxon>
        <taxon>Bacillati</taxon>
        <taxon>Actinomycetota</taxon>
        <taxon>Actinomycetes</taxon>
        <taxon>Pseudonocardiales</taxon>
        <taxon>Pseudonocardiaceae</taxon>
        <taxon>Allokutzneria</taxon>
    </lineage>
</organism>
<accession>A0A1H0DUF0</accession>
<dbReference type="AlphaFoldDB" id="A0A1H0DUF0"/>
<reference evidence="2 3" key="1">
    <citation type="submission" date="2016-10" db="EMBL/GenBank/DDBJ databases">
        <authorList>
            <person name="de Groot N.N."/>
        </authorList>
    </citation>
    <scope>NUCLEOTIDE SEQUENCE [LARGE SCALE GENOMIC DNA]</scope>
    <source>
        <strain evidence="2 3">DSM 44149</strain>
    </source>
</reference>
<dbReference type="STRING" id="211114.SAMN04489726_7996"/>
<evidence type="ECO:0008006" key="4">
    <source>
        <dbReference type="Google" id="ProtNLM"/>
    </source>
</evidence>
<gene>
    <name evidence="2" type="ORF">SAMN04489726_7996</name>
</gene>
<evidence type="ECO:0000256" key="1">
    <source>
        <dbReference type="SAM" id="MobiDB-lite"/>
    </source>
</evidence>
<feature type="compositionally biased region" description="Basic and acidic residues" evidence="1">
    <location>
        <begin position="468"/>
        <end position="480"/>
    </location>
</feature>
<feature type="region of interest" description="Disordered" evidence="1">
    <location>
        <begin position="24"/>
        <end position="54"/>
    </location>
</feature>
<feature type="compositionally biased region" description="Low complexity" evidence="1">
    <location>
        <begin position="24"/>
        <end position="33"/>
    </location>
</feature>